<organism evidence="1 2">
    <name type="scientific">Trichonephila clavata</name>
    <name type="common">Joro spider</name>
    <name type="synonym">Nephila clavata</name>
    <dbReference type="NCBI Taxonomy" id="2740835"/>
    <lineage>
        <taxon>Eukaryota</taxon>
        <taxon>Metazoa</taxon>
        <taxon>Ecdysozoa</taxon>
        <taxon>Arthropoda</taxon>
        <taxon>Chelicerata</taxon>
        <taxon>Arachnida</taxon>
        <taxon>Araneae</taxon>
        <taxon>Araneomorphae</taxon>
        <taxon>Entelegynae</taxon>
        <taxon>Araneoidea</taxon>
        <taxon>Nephilidae</taxon>
        <taxon>Trichonephila</taxon>
    </lineage>
</organism>
<dbReference type="Proteomes" id="UP000887116">
    <property type="component" value="Unassembled WGS sequence"/>
</dbReference>
<evidence type="ECO:0000313" key="1">
    <source>
        <dbReference type="EMBL" id="GFR13652.1"/>
    </source>
</evidence>
<keyword evidence="2" id="KW-1185">Reference proteome</keyword>
<name>A0A8X6GYH3_TRICU</name>
<gene>
    <name evidence="1" type="ORF">TNCT_293131</name>
</gene>
<reference evidence="1" key="1">
    <citation type="submission" date="2020-07" db="EMBL/GenBank/DDBJ databases">
        <title>Multicomponent nature underlies the extraordinary mechanical properties of spider dragline silk.</title>
        <authorList>
            <person name="Kono N."/>
            <person name="Nakamura H."/>
            <person name="Mori M."/>
            <person name="Yoshida Y."/>
            <person name="Ohtoshi R."/>
            <person name="Malay A.D."/>
            <person name="Moran D.A.P."/>
            <person name="Tomita M."/>
            <person name="Numata K."/>
            <person name="Arakawa K."/>
        </authorList>
    </citation>
    <scope>NUCLEOTIDE SEQUENCE</scope>
</reference>
<dbReference type="AlphaFoldDB" id="A0A8X6GYH3"/>
<sequence>MGLPLSRSMWLNLGRYFQPMRRNCGRRPWTMGNGPEGIGNVNPSSQRVRMTCSCGLEVLTQEEVVFDDTIIRGESLLGVGKDFVRFAPVSQFACQALGEEFVKCIRQRNWPPVCDVVVLAILVDENC</sequence>
<dbReference type="EMBL" id="BMAO01036878">
    <property type="protein sequence ID" value="GFR13652.1"/>
    <property type="molecule type" value="Genomic_DNA"/>
</dbReference>
<accession>A0A8X6GYH3</accession>
<proteinExistence type="predicted"/>
<evidence type="ECO:0000313" key="2">
    <source>
        <dbReference type="Proteomes" id="UP000887116"/>
    </source>
</evidence>
<comment type="caution">
    <text evidence="1">The sequence shown here is derived from an EMBL/GenBank/DDBJ whole genome shotgun (WGS) entry which is preliminary data.</text>
</comment>
<protein>
    <submittedName>
        <fullName evidence="1">Uncharacterized protein</fullName>
    </submittedName>
</protein>